<evidence type="ECO:0000313" key="2">
    <source>
        <dbReference type="EMBL" id="EIK59771.1"/>
    </source>
</evidence>
<comment type="caution">
    <text evidence="2">The sequence shown here is derived from an EMBL/GenBank/DDBJ whole genome shotgun (WGS) entry which is preliminary data.</text>
</comment>
<reference evidence="2 3" key="1">
    <citation type="journal article" date="2012" name="PLoS Genet.">
        <title>Comparative Genomics of Plant-Associated Pseudomonas spp.: Insights into Diversity and Inheritance of Traits Involved in Multitrophic Interactions.</title>
        <authorList>
            <person name="Loper J.E."/>
            <person name="Hassan K.A."/>
            <person name="Mavrodi D.V."/>
            <person name="Davis E.W.II."/>
            <person name="Lim C.K."/>
            <person name="Shaffer B.T."/>
            <person name="Elbourne L.D."/>
            <person name="Stockwell V.O."/>
            <person name="Hartney S.L."/>
            <person name="Breakwell K."/>
            <person name="Henkels M.D."/>
            <person name="Tetu S.G."/>
            <person name="Rangel L.I."/>
            <person name="Kidarsa T.A."/>
            <person name="Wilson N.L."/>
            <person name="van de Mortel J.E."/>
            <person name="Song C."/>
            <person name="Blumhagen R."/>
            <person name="Radune D."/>
            <person name="Hostetler J.B."/>
            <person name="Brinkac L.M."/>
            <person name="Durkin A.S."/>
            <person name="Kluepfel D.A."/>
            <person name="Wechter W.P."/>
            <person name="Anderson A.J."/>
            <person name="Kim Y.C."/>
            <person name="Pierson L.S.III."/>
            <person name="Pierson E.A."/>
            <person name="Lindow S.E."/>
            <person name="Kobayashi D.Y."/>
            <person name="Raaijmakers J.M."/>
            <person name="Weller D.M."/>
            <person name="Thomashow L.S."/>
            <person name="Allen A.E."/>
            <person name="Paulsen I.T."/>
        </authorList>
    </citation>
    <scope>NUCLEOTIDE SEQUENCE [LARGE SCALE GENOMIC DNA]</scope>
    <source>
        <strain evidence="2 3">SS101</strain>
    </source>
</reference>
<dbReference type="AlphaFoldDB" id="I4K4Y1"/>
<name>I4K4Y1_9PSED</name>
<accession>I4K4Y1</accession>
<keyword evidence="1" id="KW-0472">Membrane</keyword>
<organism evidence="2 3">
    <name type="scientific">Pseudomonas lactis</name>
    <dbReference type="NCBI Taxonomy" id="1615674"/>
    <lineage>
        <taxon>Bacteria</taxon>
        <taxon>Pseudomonadati</taxon>
        <taxon>Pseudomonadota</taxon>
        <taxon>Gammaproteobacteria</taxon>
        <taxon>Pseudomonadales</taxon>
        <taxon>Pseudomonadaceae</taxon>
        <taxon>Pseudomonas</taxon>
    </lineage>
</organism>
<evidence type="ECO:0000313" key="3">
    <source>
        <dbReference type="Proteomes" id="UP000003213"/>
    </source>
</evidence>
<keyword evidence="1" id="KW-0812">Transmembrane</keyword>
<keyword evidence="1" id="KW-1133">Transmembrane helix</keyword>
<proteinExistence type="predicted"/>
<gene>
    <name evidence="2" type="ORF">PflSS101_1674</name>
</gene>
<protein>
    <submittedName>
        <fullName evidence="2">Uncharacterized protein</fullName>
    </submittedName>
</protein>
<evidence type="ECO:0000256" key="1">
    <source>
        <dbReference type="SAM" id="Phobius"/>
    </source>
</evidence>
<dbReference type="EMBL" id="AHPN01000001">
    <property type="protein sequence ID" value="EIK59771.1"/>
    <property type="molecule type" value="Genomic_DNA"/>
</dbReference>
<feature type="transmembrane region" description="Helical" evidence="1">
    <location>
        <begin position="48"/>
        <end position="68"/>
    </location>
</feature>
<sequence>MKRWQGDAVGGIAGHCLVGSHHTAAFRRFRPALEYSLKEDEKSWSFTLPWRTGLIVGLVFAVALSQFFSATPSQFMYLTFDGYVSENSVCLHRQCFGYDYFLVCGLDCIVLLSAGNAPQSVSIGPERWLRKNCRM</sequence>
<dbReference type="Proteomes" id="UP000003213">
    <property type="component" value="Chromosome"/>
</dbReference>
<dbReference type="HOGENOM" id="CLU_1883976_0_0_6"/>